<feature type="transmembrane region" description="Helical" evidence="9">
    <location>
        <begin position="6"/>
        <end position="27"/>
    </location>
</feature>
<evidence type="ECO:0000313" key="12">
    <source>
        <dbReference type="Proteomes" id="UP000596739"/>
    </source>
</evidence>
<organism evidence="11 12">
    <name type="scientific">Clostridium yunnanense</name>
    <dbReference type="NCBI Taxonomy" id="2800325"/>
    <lineage>
        <taxon>Bacteria</taxon>
        <taxon>Bacillati</taxon>
        <taxon>Bacillota</taxon>
        <taxon>Clostridia</taxon>
        <taxon>Eubacteriales</taxon>
        <taxon>Clostridiaceae</taxon>
        <taxon>Clostridium</taxon>
    </lineage>
</organism>
<dbReference type="SUPFAM" id="SSF103190">
    <property type="entry name" value="Sensory domain-like"/>
    <property type="match status" value="1"/>
</dbReference>
<sequence>MSIKKRLPLIMILLLIMAIGALSVVTYNNMSKALMNQSDGEMKSLTTEGVKTLEALIEKEKKANDMLATKSEFRDILTRKGNGEDSEELTQKITDTNNWLREYVRNQTSLDNVFVIDKNFSGVLDGNFNMGAEYDNEEFVKTVLSGKTVISSSITSNSTGKRIIVFATPILRDGNVIGAVGSAVTCESLSNYLKDLRASSSPSSYLYIVDGTGNIVYHPDDKKIGKLVENEKIKQVVNEVKNDSNLKGQKVQYTYNKAEKVGYYELISGMNWIVVLSADKAEVMQPITDMMKMYIVMAAIIIVISAAIGIAASHRITSSILDITKLVNDTAELNLVYNKRYEKYERYKDEVGLMFKSVTSTRKILRELVQNLTEVSNKINENAILVEDMTKNLKAYADETSLETETLSASMEESAATVEEISASSSEVSNAIEVISERASEGSLLTNDISERSKILKDSSVSSGKNAKDIYSSVRDQLEAAIKKSEAVKQIEVLAQSILEITEQTNLLALNAAIEAARAGEAGKGFAVVADEVRTLAEQSGSTASNIQNIVKTVNSSVKDLNNQALRVLQFIDTQVLNDYESSSKSSEQYNLDSIKVNNMMLEFSATSEELTATIENISTAIIDISATVSNGAAGITSIATKTSEVVDKVNIIENSVLRSKESAESLREIISKFRL</sequence>
<dbReference type="InterPro" id="IPR033479">
    <property type="entry name" value="dCache_1"/>
</dbReference>
<dbReference type="RefSeq" id="WP_200272689.1">
    <property type="nucleotide sequence ID" value="NZ_JAENHN010000053.1"/>
</dbReference>
<dbReference type="Gene3D" id="1.10.287.950">
    <property type="entry name" value="Methyl-accepting chemotaxis protein"/>
    <property type="match status" value="1"/>
</dbReference>
<dbReference type="InterPro" id="IPR004089">
    <property type="entry name" value="MCPsignal_dom"/>
</dbReference>
<evidence type="ECO:0000256" key="3">
    <source>
        <dbReference type="ARBA" id="ARBA00022500"/>
    </source>
</evidence>
<evidence type="ECO:0000256" key="5">
    <source>
        <dbReference type="ARBA" id="ARBA00022989"/>
    </source>
</evidence>
<dbReference type="PANTHER" id="PTHR32089">
    <property type="entry name" value="METHYL-ACCEPTING CHEMOTAXIS PROTEIN MCPB"/>
    <property type="match status" value="1"/>
</dbReference>
<accession>A0ABS1EUC0</accession>
<keyword evidence="6 9" id="KW-0472">Membrane</keyword>
<reference evidence="12" key="1">
    <citation type="submission" date="2021-01" db="EMBL/GenBank/DDBJ databases">
        <title>Genome public.</title>
        <authorList>
            <person name="Liu C."/>
            <person name="Sun Q."/>
        </authorList>
    </citation>
    <scope>NUCLEOTIDE SEQUENCE [LARGE SCALE GENOMIC DNA]</scope>
    <source>
        <strain evidence="12">YIM B02505</strain>
    </source>
</reference>
<dbReference type="Pfam" id="PF00015">
    <property type="entry name" value="MCPsignal"/>
    <property type="match status" value="1"/>
</dbReference>
<dbReference type="PROSITE" id="PS50111">
    <property type="entry name" value="CHEMOTAXIS_TRANSDUC_2"/>
    <property type="match status" value="1"/>
</dbReference>
<evidence type="ECO:0000256" key="4">
    <source>
        <dbReference type="ARBA" id="ARBA00022692"/>
    </source>
</evidence>
<dbReference type="CDD" id="cd12912">
    <property type="entry name" value="PDC2_MCP_like"/>
    <property type="match status" value="1"/>
</dbReference>
<gene>
    <name evidence="11" type="ORF">JHL18_20410</name>
</gene>
<dbReference type="SUPFAM" id="SSF58104">
    <property type="entry name" value="Methyl-accepting chemotaxis protein (MCP) signaling domain"/>
    <property type="match status" value="1"/>
</dbReference>
<comment type="subcellular location">
    <subcellularLocation>
        <location evidence="1">Cell membrane</location>
        <topology evidence="1">Multi-pass membrane protein</topology>
    </subcellularLocation>
</comment>
<evidence type="ECO:0000256" key="9">
    <source>
        <dbReference type="SAM" id="Phobius"/>
    </source>
</evidence>
<name>A0ABS1EUC0_9CLOT</name>
<comment type="caution">
    <text evidence="11">The sequence shown here is derived from an EMBL/GenBank/DDBJ whole genome shotgun (WGS) entry which is preliminary data.</text>
</comment>
<dbReference type="Gene3D" id="3.30.450.20">
    <property type="entry name" value="PAS domain"/>
    <property type="match status" value="1"/>
</dbReference>
<keyword evidence="2" id="KW-1003">Cell membrane</keyword>
<dbReference type="CDD" id="cd18773">
    <property type="entry name" value="PDC1_HK_sensor"/>
    <property type="match status" value="1"/>
</dbReference>
<evidence type="ECO:0000256" key="8">
    <source>
        <dbReference type="PROSITE-ProRule" id="PRU00284"/>
    </source>
</evidence>
<keyword evidence="3" id="KW-0145">Chemotaxis</keyword>
<evidence type="ECO:0000256" key="6">
    <source>
        <dbReference type="ARBA" id="ARBA00023136"/>
    </source>
</evidence>
<evidence type="ECO:0000259" key="10">
    <source>
        <dbReference type="PROSITE" id="PS50111"/>
    </source>
</evidence>
<dbReference type="SMART" id="SM00283">
    <property type="entry name" value="MA"/>
    <property type="match status" value="1"/>
</dbReference>
<evidence type="ECO:0000256" key="7">
    <source>
        <dbReference type="ARBA" id="ARBA00023224"/>
    </source>
</evidence>
<keyword evidence="4 9" id="KW-0812">Transmembrane</keyword>
<feature type="transmembrane region" description="Helical" evidence="9">
    <location>
        <begin position="294"/>
        <end position="312"/>
    </location>
</feature>
<evidence type="ECO:0000313" key="11">
    <source>
        <dbReference type="EMBL" id="MBK1812991.1"/>
    </source>
</evidence>
<dbReference type="InterPro" id="IPR029151">
    <property type="entry name" value="Sensor-like_sf"/>
</dbReference>
<feature type="domain" description="Methyl-accepting transducer" evidence="10">
    <location>
        <begin position="389"/>
        <end position="626"/>
    </location>
</feature>
<dbReference type="Proteomes" id="UP000596739">
    <property type="component" value="Unassembled WGS sequence"/>
</dbReference>
<keyword evidence="12" id="KW-1185">Reference proteome</keyword>
<evidence type="ECO:0000256" key="2">
    <source>
        <dbReference type="ARBA" id="ARBA00022475"/>
    </source>
</evidence>
<dbReference type="Pfam" id="PF02743">
    <property type="entry name" value="dCache_1"/>
    <property type="match status" value="1"/>
</dbReference>
<proteinExistence type="predicted"/>
<dbReference type="EMBL" id="JAENHN010000053">
    <property type="protein sequence ID" value="MBK1812991.1"/>
    <property type="molecule type" value="Genomic_DNA"/>
</dbReference>
<keyword evidence="5 9" id="KW-1133">Transmembrane helix</keyword>
<keyword evidence="7 8" id="KW-0807">Transducer</keyword>
<protein>
    <submittedName>
        <fullName evidence="11">Methyl-accepting chemotaxis protein</fullName>
    </submittedName>
</protein>
<dbReference type="PANTHER" id="PTHR32089:SF112">
    <property type="entry name" value="LYSOZYME-LIKE PROTEIN-RELATED"/>
    <property type="match status" value="1"/>
</dbReference>
<evidence type="ECO:0000256" key="1">
    <source>
        <dbReference type="ARBA" id="ARBA00004651"/>
    </source>
</evidence>